<dbReference type="EMBL" id="SOZI01000034">
    <property type="protein sequence ID" value="TNY21954.1"/>
    <property type="molecule type" value="Genomic_DNA"/>
</dbReference>
<accession>A0A5C5G0T1</accession>
<dbReference type="OrthoDB" id="10663585at2759"/>
<name>A0A5C5G0T1_9BASI</name>
<comment type="caution">
    <text evidence="1">The sequence shown here is derived from an EMBL/GenBank/DDBJ whole genome shotgun (WGS) entry which is preliminary data.</text>
</comment>
<keyword evidence="2" id="KW-1185">Reference proteome</keyword>
<evidence type="ECO:0000313" key="1">
    <source>
        <dbReference type="EMBL" id="TNY21954.1"/>
    </source>
</evidence>
<gene>
    <name evidence="1" type="ORF">DMC30DRAFT_445749</name>
</gene>
<organism evidence="1 2">
    <name type="scientific">Rhodotorula diobovata</name>
    <dbReference type="NCBI Taxonomy" id="5288"/>
    <lineage>
        <taxon>Eukaryota</taxon>
        <taxon>Fungi</taxon>
        <taxon>Dikarya</taxon>
        <taxon>Basidiomycota</taxon>
        <taxon>Pucciniomycotina</taxon>
        <taxon>Microbotryomycetes</taxon>
        <taxon>Sporidiobolales</taxon>
        <taxon>Sporidiobolaceae</taxon>
        <taxon>Rhodotorula</taxon>
    </lineage>
</organism>
<sequence length="245" mass="26268">MAASASNAPSCGVCGKDAESFCSACHQAGTLLAFCSEHQKLVRLAYALEVCGPGKSNPLRLPDFTSEEVNHLAQVAHLAVRDLADSIQDPVTVEPEDEDTIATLLEEHFDLPEGAFEATLLPMLRGDHIVELRTTSVWDYVAVIMKSLKLSAHDVTPQLESAWAHQAVVVCHRAARCAVNAPAYSGDTANFQQTYGRLLNLLVNQHFGAPLGSTRAIALHFDDTTRKIVKIGATTPPPPSSSPSS</sequence>
<proteinExistence type="predicted"/>
<evidence type="ECO:0000313" key="2">
    <source>
        <dbReference type="Proteomes" id="UP000311382"/>
    </source>
</evidence>
<protein>
    <submittedName>
        <fullName evidence="1">Uncharacterized protein</fullName>
    </submittedName>
</protein>
<reference evidence="1 2" key="1">
    <citation type="submission" date="2019-03" db="EMBL/GenBank/DDBJ databases">
        <title>Rhodosporidium diobovatum UCD-FST 08-225 genome sequencing, assembly, and annotation.</title>
        <authorList>
            <person name="Fakankun I.U."/>
            <person name="Fristensky B."/>
            <person name="Levin D.B."/>
        </authorList>
    </citation>
    <scope>NUCLEOTIDE SEQUENCE [LARGE SCALE GENOMIC DNA]</scope>
    <source>
        <strain evidence="1 2">UCD-FST 08-225</strain>
    </source>
</reference>
<dbReference type="AlphaFoldDB" id="A0A5C5G0T1"/>
<dbReference type="Proteomes" id="UP000311382">
    <property type="component" value="Unassembled WGS sequence"/>
</dbReference>